<keyword evidence="7 12" id="KW-0863">Zinc-finger</keyword>
<evidence type="ECO:0000256" key="9">
    <source>
        <dbReference type="ARBA" id="ARBA00022842"/>
    </source>
</evidence>
<evidence type="ECO:0000256" key="1">
    <source>
        <dbReference type="ARBA" id="ARBA00022478"/>
    </source>
</evidence>
<comment type="cofactor">
    <cofactor evidence="12 13 14">
        <name>Zn(2+)</name>
        <dbReference type="ChEBI" id="CHEBI:29105"/>
    </cofactor>
    <text evidence="12 13 14">Binds 1 zinc ion per monomer.</text>
</comment>
<dbReference type="EMBL" id="PCGR01000001">
    <property type="protein sequence ID" value="PJK17562.1"/>
    <property type="molecule type" value="Genomic_DNA"/>
</dbReference>
<dbReference type="InterPro" id="IPR034151">
    <property type="entry name" value="TOPRIM_DnaG_bac"/>
</dbReference>
<dbReference type="OrthoDB" id="9803773at2"/>
<dbReference type="GO" id="GO:0003677">
    <property type="term" value="F:DNA binding"/>
    <property type="evidence" value="ECO:0007669"/>
    <property type="project" value="UniProtKB-KW"/>
</dbReference>
<evidence type="ECO:0000259" key="15">
    <source>
        <dbReference type="PROSITE" id="PS50880"/>
    </source>
</evidence>
<keyword evidence="10 12" id="KW-0238">DNA-binding</keyword>
<dbReference type="GO" id="GO:1990077">
    <property type="term" value="C:primosome complex"/>
    <property type="evidence" value="ECO:0007669"/>
    <property type="project" value="UniProtKB-KW"/>
</dbReference>
<dbReference type="HAMAP" id="MF_00974">
    <property type="entry name" value="DNA_primase_DnaG"/>
    <property type="match status" value="1"/>
</dbReference>
<dbReference type="PANTHER" id="PTHR30313">
    <property type="entry name" value="DNA PRIMASE"/>
    <property type="match status" value="1"/>
</dbReference>
<keyword evidence="17" id="KW-1185">Reference proteome</keyword>
<dbReference type="InterPro" id="IPR037068">
    <property type="entry name" value="DNA_primase_core_N_sf"/>
</dbReference>
<evidence type="ECO:0000256" key="2">
    <source>
        <dbReference type="ARBA" id="ARBA00022515"/>
    </source>
</evidence>
<dbReference type="FunFam" id="3.90.980.10:FF:000001">
    <property type="entry name" value="DNA primase"/>
    <property type="match status" value="1"/>
</dbReference>
<dbReference type="InterPro" id="IPR016136">
    <property type="entry name" value="DNA_helicase_N/primase_C"/>
</dbReference>
<dbReference type="SUPFAM" id="SSF56731">
    <property type="entry name" value="DNA primase core"/>
    <property type="match status" value="1"/>
</dbReference>
<dbReference type="Proteomes" id="UP000228680">
    <property type="component" value="Unassembled WGS sequence"/>
</dbReference>
<comment type="caution">
    <text evidence="16">The sequence shown here is derived from an EMBL/GenBank/DDBJ whole genome shotgun (WGS) entry which is preliminary data.</text>
</comment>
<dbReference type="InterPro" id="IPR030846">
    <property type="entry name" value="DnaG_bac"/>
</dbReference>
<dbReference type="CDD" id="cd03364">
    <property type="entry name" value="TOPRIM_DnaG_primases"/>
    <property type="match status" value="1"/>
</dbReference>
<dbReference type="FunFam" id="3.90.580.10:FF:000001">
    <property type="entry name" value="DNA primase"/>
    <property type="match status" value="1"/>
</dbReference>
<evidence type="ECO:0000256" key="6">
    <source>
        <dbReference type="ARBA" id="ARBA00022723"/>
    </source>
</evidence>
<dbReference type="PROSITE" id="PS50880">
    <property type="entry name" value="TOPRIM"/>
    <property type="match status" value="1"/>
</dbReference>
<dbReference type="Gene3D" id="3.40.1360.10">
    <property type="match status" value="1"/>
</dbReference>
<evidence type="ECO:0000256" key="11">
    <source>
        <dbReference type="ARBA" id="ARBA00023163"/>
    </source>
</evidence>
<keyword evidence="9" id="KW-0460">Magnesium</keyword>
<evidence type="ECO:0000256" key="10">
    <source>
        <dbReference type="ARBA" id="ARBA00023125"/>
    </source>
</evidence>
<comment type="catalytic activity">
    <reaction evidence="12">
        <text>ssDNA + n NTP = ssDNA/pppN(pN)n-1 hybrid + (n-1) diphosphate.</text>
        <dbReference type="EC" id="2.7.7.101"/>
    </reaction>
</comment>
<dbReference type="InterPro" id="IPR019475">
    <property type="entry name" value="DNA_primase_DnaB-bd"/>
</dbReference>
<feature type="domain" description="Toprim" evidence="15">
    <location>
        <begin position="271"/>
        <end position="350"/>
    </location>
</feature>
<comment type="function">
    <text evidence="12 13">RNA polymerase that catalyzes the synthesis of short RNA molecules used as primers for DNA polymerase during DNA replication.</text>
</comment>
<evidence type="ECO:0000256" key="8">
    <source>
        <dbReference type="ARBA" id="ARBA00022833"/>
    </source>
</evidence>
<accession>A0A2M9F279</accession>
<dbReference type="PIRSF" id="PIRSF002811">
    <property type="entry name" value="DnaG"/>
    <property type="match status" value="1"/>
</dbReference>
<dbReference type="Gene3D" id="1.10.860.10">
    <property type="entry name" value="DNAb Helicase, Chain A"/>
    <property type="match status" value="1"/>
</dbReference>
<dbReference type="EC" id="2.7.7.101" evidence="12"/>
<evidence type="ECO:0000256" key="13">
    <source>
        <dbReference type="PIRNR" id="PIRNR002811"/>
    </source>
</evidence>
<dbReference type="SUPFAM" id="SSF57783">
    <property type="entry name" value="Zinc beta-ribbon"/>
    <property type="match status" value="1"/>
</dbReference>
<dbReference type="SMART" id="SM00400">
    <property type="entry name" value="ZnF_CHCC"/>
    <property type="match status" value="1"/>
</dbReference>
<dbReference type="Gene3D" id="3.90.580.10">
    <property type="entry name" value="Zinc finger, CHC2-type domain"/>
    <property type="match status" value="1"/>
</dbReference>
<evidence type="ECO:0000256" key="7">
    <source>
        <dbReference type="ARBA" id="ARBA00022771"/>
    </source>
</evidence>
<reference evidence="16 17" key="1">
    <citation type="submission" date="2017-10" db="EMBL/GenBank/DDBJ databases">
        <title>Draft genome of Chryseomicrobium casticus sp. nov.</title>
        <authorList>
            <person name="Chakraborty R."/>
            <person name="Saha T."/>
        </authorList>
    </citation>
    <scope>NUCLEOTIDE SEQUENCE [LARGE SCALE GENOMIC DNA]</scope>
    <source>
        <strain evidence="16 17">ET03</strain>
    </source>
</reference>
<organism evidence="16 17">
    <name type="scientific">Chryseomicrobium excrementi</name>
    <dbReference type="NCBI Taxonomy" id="2041346"/>
    <lineage>
        <taxon>Bacteria</taxon>
        <taxon>Bacillati</taxon>
        <taxon>Bacillota</taxon>
        <taxon>Bacilli</taxon>
        <taxon>Bacillales</taxon>
        <taxon>Caryophanaceae</taxon>
        <taxon>Chryseomicrobium</taxon>
    </lineage>
</organism>
<name>A0A2M9F279_9BACL</name>
<dbReference type="Pfam" id="PF08275">
    <property type="entry name" value="DNAG_N"/>
    <property type="match status" value="1"/>
</dbReference>
<dbReference type="GO" id="GO:0000428">
    <property type="term" value="C:DNA-directed RNA polymerase complex"/>
    <property type="evidence" value="ECO:0007669"/>
    <property type="project" value="UniProtKB-KW"/>
</dbReference>
<keyword evidence="5 12" id="KW-0235">DNA replication</keyword>
<gene>
    <name evidence="12" type="primary">dnaG</name>
    <name evidence="16" type="ORF">CQS04_01400</name>
</gene>
<dbReference type="Gene3D" id="3.90.980.10">
    <property type="entry name" value="DNA primase, catalytic core, N-terminal domain"/>
    <property type="match status" value="1"/>
</dbReference>
<feature type="zinc finger region" description="CHC2-type" evidence="12 14">
    <location>
        <begin position="47"/>
        <end position="71"/>
    </location>
</feature>
<dbReference type="Pfam" id="PF13155">
    <property type="entry name" value="Toprim_2"/>
    <property type="match status" value="1"/>
</dbReference>
<dbReference type="AlphaFoldDB" id="A0A2M9F279"/>
<evidence type="ECO:0000256" key="3">
    <source>
        <dbReference type="ARBA" id="ARBA00022679"/>
    </source>
</evidence>
<evidence type="ECO:0000256" key="14">
    <source>
        <dbReference type="PIRSR" id="PIRSR002811-1"/>
    </source>
</evidence>
<dbReference type="InterPro" id="IPR006295">
    <property type="entry name" value="DNA_primase_DnaG"/>
</dbReference>
<dbReference type="Pfam" id="PF01807">
    <property type="entry name" value="Zn_ribbon_DnaG"/>
    <property type="match status" value="1"/>
</dbReference>
<evidence type="ECO:0000313" key="17">
    <source>
        <dbReference type="Proteomes" id="UP000228680"/>
    </source>
</evidence>
<dbReference type="PANTHER" id="PTHR30313:SF2">
    <property type="entry name" value="DNA PRIMASE"/>
    <property type="match status" value="1"/>
</dbReference>
<protein>
    <recommendedName>
        <fullName evidence="12 13">DNA primase</fullName>
        <ecNumber evidence="12">2.7.7.101</ecNumber>
    </recommendedName>
</protein>
<evidence type="ECO:0000256" key="5">
    <source>
        <dbReference type="ARBA" id="ARBA00022705"/>
    </source>
</evidence>
<dbReference type="NCBIfam" id="TIGR01391">
    <property type="entry name" value="dnaG"/>
    <property type="match status" value="1"/>
</dbReference>
<dbReference type="InterPro" id="IPR006171">
    <property type="entry name" value="TOPRIM_dom"/>
</dbReference>
<keyword evidence="6 12" id="KW-0479">Metal-binding</keyword>
<dbReference type="Pfam" id="PF10410">
    <property type="entry name" value="DnaB_bind"/>
    <property type="match status" value="1"/>
</dbReference>
<dbReference type="InterPro" id="IPR002694">
    <property type="entry name" value="Znf_CHC2"/>
</dbReference>
<evidence type="ECO:0000313" key="16">
    <source>
        <dbReference type="EMBL" id="PJK17562.1"/>
    </source>
</evidence>
<keyword evidence="1 12" id="KW-0240">DNA-directed RNA polymerase</keyword>
<keyword evidence="2 12" id="KW-0639">Primosome</keyword>
<evidence type="ECO:0000256" key="12">
    <source>
        <dbReference type="HAMAP-Rule" id="MF_00974"/>
    </source>
</evidence>
<dbReference type="GO" id="GO:0008270">
    <property type="term" value="F:zinc ion binding"/>
    <property type="evidence" value="ECO:0007669"/>
    <property type="project" value="UniProtKB-UniRule"/>
</dbReference>
<dbReference type="InterPro" id="IPR013264">
    <property type="entry name" value="DNAG_N"/>
</dbReference>
<comment type="domain">
    <text evidence="12">Contains an N-terminal zinc-binding domain, a central core domain that contains the primase activity, and a C-terminal DnaB-binding domain.</text>
</comment>
<dbReference type="InterPro" id="IPR036977">
    <property type="entry name" value="DNA_primase_Znf_CHC2"/>
</dbReference>
<sequence>MQRVGELMAKHVDDEVIEQVRSSVDIVDVVGDYVQLTKRGRNYFGLCPFHGEQTPSFSVAQEKQIFHCFGCGAGGNVITFLMDIEGFTFQQTINRLAERTGMDLQLDEGTATKENAKNPLHDKWKAAHTFAASYYHHLLLHTVEGEQALAYLKNRGIDEDTIKKFQLGYSMPGWDNLTALLEQRGYEPAEMEACGLLVKQEDKERYFDRFRNRIMFPIFDDKGQAIAFSGRILDSTADEAKYLNSPESELFQKNDVLYNMHLARMAIRMKKQVIISEGFLDVIAFSRAGVENVVGTMGTALTQNHITRLKRLTSDIVFCFDGDKAGLEATKKAFQATDGKALKRTALLLPNNSDPDEFSKENGLEALAKLSAEKGLTEMAFSMVYYRKGLNLQNDSDVLQYTDTIISEIAKSASPIEQSYYVKQLAEEVGISQDVIEQQLRKHLAKRAKTEQTERPLVERQPVVKNSTQKLDATSRAEYLLLAHLLDDPTVFRSKGIQEDMELFVHDELVEAFLHLLAFYERYPTGDFQRLLEVTENPSLKKVYMFATMMDKDPESSTKEIEDSMRQLRKYRVEKRIEALMHESKVAEKLSDYTKALELAKQAIELKRTLHTI</sequence>
<comment type="similarity">
    <text evidence="12 13">Belongs to the DnaG primase family.</text>
</comment>
<proteinExistence type="inferred from homology"/>
<dbReference type="SMART" id="SM00493">
    <property type="entry name" value="TOPRIM"/>
    <property type="match status" value="1"/>
</dbReference>
<dbReference type="GO" id="GO:0005737">
    <property type="term" value="C:cytoplasm"/>
    <property type="evidence" value="ECO:0007669"/>
    <property type="project" value="TreeGrafter"/>
</dbReference>
<dbReference type="GO" id="GO:0003899">
    <property type="term" value="F:DNA-directed RNA polymerase activity"/>
    <property type="evidence" value="ECO:0007669"/>
    <property type="project" value="UniProtKB-UniRule"/>
</dbReference>
<dbReference type="InterPro" id="IPR050219">
    <property type="entry name" value="DnaG_primase"/>
</dbReference>
<keyword evidence="4 12" id="KW-0548">Nucleotidyltransferase</keyword>
<dbReference type="GO" id="GO:0006269">
    <property type="term" value="P:DNA replication, synthesis of primer"/>
    <property type="evidence" value="ECO:0007669"/>
    <property type="project" value="UniProtKB-UniRule"/>
</dbReference>
<comment type="subunit">
    <text evidence="12">Monomer. Interacts with DnaB.</text>
</comment>
<keyword evidence="11 12" id="KW-0804">Transcription</keyword>
<evidence type="ECO:0000256" key="4">
    <source>
        <dbReference type="ARBA" id="ARBA00022695"/>
    </source>
</evidence>
<keyword evidence="8 12" id="KW-0862">Zinc</keyword>
<keyword evidence="3 12" id="KW-0808">Transferase</keyword>